<evidence type="ECO:0000313" key="2">
    <source>
        <dbReference type="EMBL" id="MFC3212224.1"/>
    </source>
</evidence>
<dbReference type="EMBL" id="JBHRUJ010000017">
    <property type="protein sequence ID" value="MFC3212224.1"/>
    <property type="molecule type" value="Genomic_DNA"/>
</dbReference>
<organism evidence="2 3">
    <name type="scientific">Planomicrobium okeanokoites</name>
    <name type="common">Planococcus okeanokoites</name>
    <name type="synonym">Flavobacterium okeanokoites</name>
    <dbReference type="NCBI Taxonomy" id="244"/>
    <lineage>
        <taxon>Bacteria</taxon>
        <taxon>Bacillati</taxon>
        <taxon>Bacillota</taxon>
        <taxon>Bacilli</taxon>
        <taxon>Bacillales</taxon>
        <taxon>Caryophanaceae</taxon>
        <taxon>Planomicrobium</taxon>
    </lineage>
</organism>
<comment type="caution">
    <text evidence="2">The sequence shown here is derived from an EMBL/GenBank/DDBJ whole genome shotgun (WGS) entry which is preliminary data.</text>
</comment>
<proteinExistence type="predicted"/>
<accession>A0ABV7KSH9</accession>
<dbReference type="InterPro" id="IPR045920">
    <property type="entry name" value="DUF6339"/>
</dbReference>
<name>A0ABV7KSH9_PLAOK</name>
<gene>
    <name evidence="2" type="ORF">ACFOEJ_14145</name>
</gene>
<dbReference type="Pfam" id="PF19866">
    <property type="entry name" value="DUF6339"/>
    <property type="match status" value="1"/>
</dbReference>
<keyword evidence="3" id="KW-1185">Reference proteome</keyword>
<dbReference type="Proteomes" id="UP001595625">
    <property type="component" value="Unassembled WGS sequence"/>
</dbReference>
<evidence type="ECO:0000259" key="1">
    <source>
        <dbReference type="PROSITE" id="PS50222"/>
    </source>
</evidence>
<reference evidence="3" key="1">
    <citation type="journal article" date="2019" name="Int. J. Syst. Evol. Microbiol.">
        <title>The Global Catalogue of Microorganisms (GCM) 10K type strain sequencing project: providing services to taxonomists for standard genome sequencing and annotation.</title>
        <authorList>
            <consortium name="The Broad Institute Genomics Platform"/>
            <consortium name="The Broad Institute Genome Sequencing Center for Infectious Disease"/>
            <person name="Wu L."/>
            <person name="Ma J."/>
        </authorList>
    </citation>
    <scope>NUCLEOTIDE SEQUENCE [LARGE SCALE GENOMIC DNA]</scope>
    <source>
        <strain evidence="3">CCM 320</strain>
    </source>
</reference>
<evidence type="ECO:0000313" key="3">
    <source>
        <dbReference type="Proteomes" id="UP001595625"/>
    </source>
</evidence>
<protein>
    <recommendedName>
        <fullName evidence="1">EF-hand domain-containing protein</fullName>
    </recommendedName>
</protein>
<dbReference type="InterPro" id="IPR002048">
    <property type="entry name" value="EF_hand_dom"/>
</dbReference>
<dbReference type="PROSITE" id="PS50222">
    <property type="entry name" value="EF_HAND_2"/>
    <property type="match status" value="1"/>
</dbReference>
<dbReference type="RefSeq" id="WP_133299075.1">
    <property type="nucleotide sequence ID" value="NZ_JBHRUJ010000017.1"/>
</dbReference>
<sequence>MNKKEAAEVFETLKRKGLENFQPSSEFNDIHIILNKKYNEIRDYQNANLYERDLRFAIYLYDNLDKYFGFSERDASKDENWRFISLNILPNIIYDRWSGFHEARFYNDSRRMWLKSLWWYIYLSWQGSSVETFNILKNNTTDDLVQLVERPGSKGYRVELSRELMKQYSYLNKTNRNQLFRKVMKLNTARVKIIEPSLTRGGNEQYVKELFDYFDKNN</sequence>
<feature type="domain" description="EF-hand" evidence="1">
    <location>
        <begin position="202"/>
        <end position="218"/>
    </location>
</feature>